<dbReference type="OrthoDB" id="21550at2759"/>
<dbReference type="InterPro" id="IPR040309">
    <property type="entry name" value="Naf1"/>
</dbReference>
<evidence type="ECO:0000256" key="5">
    <source>
        <dbReference type="ARBA" id="ARBA00022552"/>
    </source>
</evidence>
<feature type="region of interest" description="Disordered" evidence="9">
    <location>
        <begin position="1"/>
        <end position="26"/>
    </location>
</feature>
<dbReference type="AlphaFoldDB" id="B2B3M0"/>
<dbReference type="EMBL" id="CU638744">
    <property type="protein sequence ID" value="CAP71706.1"/>
    <property type="molecule type" value="Genomic_DNA"/>
</dbReference>
<evidence type="ECO:0000256" key="7">
    <source>
        <dbReference type="ARBA" id="ARBA00022884"/>
    </source>
</evidence>
<dbReference type="EMBL" id="FO904941">
    <property type="protein sequence ID" value="CDP31097.1"/>
    <property type="molecule type" value="Genomic_DNA"/>
</dbReference>
<dbReference type="GO" id="GO:0003723">
    <property type="term" value="F:RNA binding"/>
    <property type="evidence" value="ECO:0007669"/>
    <property type="project" value="UniProtKB-KW"/>
</dbReference>
<dbReference type="GeneID" id="6195177"/>
<feature type="compositionally biased region" description="Low complexity" evidence="9">
    <location>
        <begin position="195"/>
        <end position="205"/>
    </location>
</feature>
<feature type="compositionally biased region" description="Acidic residues" evidence="9">
    <location>
        <begin position="206"/>
        <end position="216"/>
    </location>
</feature>
<feature type="compositionally biased region" description="Pro residues" evidence="9">
    <location>
        <begin position="589"/>
        <end position="598"/>
    </location>
</feature>
<evidence type="ECO:0000256" key="1">
    <source>
        <dbReference type="ARBA" id="ARBA00004123"/>
    </source>
</evidence>
<dbReference type="STRING" id="515849.B2B3M0"/>
<dbReference type="GO" id="GO:0001522">
    <property type="term" value="P:pseudouridine synthesis"/>
    <property type="evidence" value="ECO:0007669"/>
    <property type="project" value="InterPro"/>
</dbReference>
<feature type="region of interest" description="Disordered" evidence="9">
    <location>
        <begin position="372"/>
        <end position="547"/>
    </location>
</feature>
<feature type="compositionally biased region" description="Acidic residues" evidence="9">
    <location>
        <begin position="379"/>
        <end position="392"/>
    </location>
</feature>
<feature type="compositionally biased region" description="Polar residues" evidence="9">
    <location>
        <begin position="441"/>
        <end position="451"/>
    </location>
</feature>
<dbReference type="PANTHER" id="PTHR31633:SF1">
    <property type="entry name" value="H_ACA RIBONUCLEOPROTEIN COMPLEX NON-CORE SUBUNIT NAF1"/>
    <property type="match status" value="1"/>
</dbReference>
<feature type="compositionally biased region" description="Pro residues" evidence="9">
    <location>
        <begin position="607"/>
        <end position="618"/>
    </location>
</feature>
<reference evidence="10" key="2">
    <citation type="submission" date="2008-07" db="EMBL/GenBank/DDBJ databases">
        <authorList>
            <person name="Genoscope - CEA"/>
        </authorList>
    </citation>
    <scope>NUCLEOTIDE SEQUENCE</scope>
    <source>
        <strain evidence="10">S mat+</strain>
    </source>
</reference>
<dbReference type="VEuPathDB" id="FungiDB:PODANS_6_6630"/>
<evidence type="ECO:0000256" key="8">
    <source>
        <dbReference type="ARBA" id="ARBA00023242"/>
    </source>
</evidence>
<sequence length="742" mass="79426">MEASSMQIPGLNLGQGQAEEKPASEVTQNTPVVVSFALQDFTVQLANVAPQSEKQQENLSPVVEASARPDEGMDLDVQEPVITNQTETSTKEVVSVDVQMKATDLDVPGSPDVTDALEAALAAENDVKDMVAKAQESVTAPATVTTTESNVNVKDTVMATTQETDITETIRNTTNETPVQDGEQEEGEHPEWEIDSSPYESSSSDSSDDDSDDEDYPILGVEETARMLMALEHDGDVNGSRGVREPIRSKNEKPEEVIPKPDVQILPEDKIELLGQIQFIVETNLVIQSCKSAAEQVLDTGTVLCKEDRTVIGALADVLGNVRDPKYTVGFANEEEIKELGLEVGMPIFFSTRHANSVFTKPLMQAKYTDASNVHDEELAPEEMEFSDDEKEQEYKRNNKLQKRTNREKKLGIEPGTGRGGGRGGKCGGRGGGSGWGAQHAPSSSVATTATLDYDDDDGPYRPLARPPGFGLPPRPPSPARDQLNFDQHGGFDNRGRDDNRSHDGFRDRGNSRGRGGFRGNFRGRDNEGGPRGFGHGRHSSVSTDVSTATSATLPAFSASGSPSPYSLHVRPPFPPVPAPTQGAWPGMPAIPFPPPPHGYSAAQQAPRPPIPGQPQPPTGGFTFNYPAWPQAQTQAQGQGYGYAPVAPSPTPPQQQAAYTQPPNWAGAAAILHNLAQGAYGQQAQQQAQQQTPQQAQQQAQQSYQDPAEWRSATGSDASSAASSATATESVLAALGTCHSLC</sequence>
<feature type="compositionally biased region" description="Low complexity" evidence="9">
    <location>
        <begin position="626"/>
        <end position="646"/>
    </location>
</feature>
<evidence type="ECO:0000256" key="6">
    <source>
        <dbReference type="ARBA" id="ARBA00022553"/>
    </source>
</evidence>
<evidence type="ECO:0000313" key="12">
    <source>
        <dbReference type="Proteomes" id="UP000001197"/>
    </source>
</evidence>
<dbReference type="GO" id="GO:0005732">
    <property type="term" value="C:sno(s)RNA-containing ribonucleoprotein complex"/>
    <property type="evidence" value="ECO:0007669"/>
    <property type="project" value="InterPro"/>
</dbReference>
<evidence type="ECO:0000256" key="9">
    <source>
        <dbReference type="SAM" id="MobiDB-lite"/>
    </source>
</evidence>
<dbReference type="HOGENOM" id="CLU_012648_2_0_1"/>
<reference evidence="12" key="3">
    <citation type="journal article" date="2014" name="Genetics">
        <title>Maintaining two mating types: Structure of the mating type locus and its role in heterokaryosis in Podospora anserina.</title>
        <authorList>
            <person name="Grognet P."/>
            <person name="Bidard F."/>
            <person name="Kuchly C."/>
            <person name="Tong L.C.H."/>
            <person name="Coppin E."/>
            <person name="Benkhali J.A."/>
            <person name="Couloux A."/>
            <person name="Wincker P."/>
            <person name="Debuchy R."/>
            <person name="Silar P."/>
        </authorList>
    </citation>
    <scope>GENOME REANNOTATION</scope>
    <source>
        <strain evidence="12">S / ATCC MYA-4624 / DSM 980 / FGSC 10383</strain>
    </source>
</reference>
<proteinExistence type="inferred from homology"/>
<feature type="region of interest" description="Disordered" evidence="9">
    <location>
        <begin position="679"/>
        <end position="726"/>
    </location>
</feature>
<organism evidence="10">
    <name type="scientific">Podospora anserina (strain S / ATCC MYA-4624 / DSM 980 / FGSC 10383)</name>
    <name type="common">Pleurage anserina</name>
    <dbReference type="NCBI Taxonomy" id="515849"/>
    <lineage>
        <taxon>Eukaryota</taxon>
        <taxon>Fungi</taxon>
        <taxon>Dikarya</taxon>
        <taxon>Ascomycota</taxon>
        <taxon>Pezizomycotina</taxon>
        <taxon>Sordariomycetes</taxon>
        <taxon>Sordariomycetidae</taxon>
        <taxon>Sordariales</taxon>
        <taxon>Podosporaceae</taxon>
        <taxon>Podospora</taxon>
        <taxon>Podospora anserina</taxon>
    </lineage>
</organism>
<dbReference type="InterPro" id="IPR038664">
    <property type="entry name" value="Gar1/Naf1_Cbf5-bd_sf"/>
</dbReference>
<dbReference type="GO" id="GO:0000493">
    <property type="term" value="P:box H/ACA snoRNP assembly"/>
    <property type="evidence" value="ECO:0007669"/>
    <property type="project" value="InterPro"/>
</dbReference>
<name>B2B3M0_PODAN</name>
<evidence type="ECO:0000256" key="2">
    <source>
        <dbReference type="ARBA" id="ARBA00009801"/>
    </source>
</evidence>
<keyword evidence="5" id="KW-0698">rRNA processing</keyword>
<evidence type="ECO:0000313" key="10">
    <source>
        <dbReference type="EMBL" id="CAP71706.1"/>
    </source>
</evidence>
<evidence type="ECO:0000256" key="4">
    <source>
        <dbReference type="ARBA" id="ARBA00022517"/>
    </source>
</evidence>
<evidence type="ECO:0000313" key="11">
    <source>
        <dbReference type="EMBL" id="CDP31097.1"/>
    </source>
</evidence>
<keyword evidence="8" id="KW-0539">Nucleus</keyword>
<keyword evidence="6" id="KW-0597">Phosphoprotein</keyword>
<feature type="region of interest" description="Disordered" evidence="9">
    <location>
        <begin position="49"/>
        <end position="71"/>
    </location>
</feature>
<dbReference type="RefSeq" id="XP_001910570.1">
    <property type="nucleotide sequence ID" value="XM_001910535.1"/>
</dbReference>
<protein>
    <recommendedName>
        <fullName evidence="3">H/ACA ribonucleoprotein complex non-core subunit NAF1</fullName>
    </recommendedName>
</protein>
<feature type="compositionally biased region" description="Polar residues" evidence="9">
    <location>
        <begin position="49"/>
        <end position="59"/>
    </location>
</feature>
<reference evidence="11" key="4">
    <citation type="submission" date="2015-04" db="EMBL/GenBank/DDBJ databases">
        <title>Maintaining two mating types: Structure of the mating type locus and its role in heterokaryosis in Podospora anserina.</title>
        <authorList>
            <person name="Grognet P."/>
            <person name="Bidard F."/>
            <person name="Kuchly C."/>
            <person name="Chan Ho Tong L."/>
            <person name="Coppin E."/>
            <person name="Ait Benkhali J."/>
            <person name="Couloux A."/>
            <person name="Wincker P."/>
            <person name="Debuchy R."/>
            <person name="Silar P."/>
        </authorList>
    </citation>
    <scope>NUCLEOTIDE SEQUENCE</scope>
</reference>
<feature type="compositionally biased region" description="Low complexity" evidence="9">
    <location>
        <begin position="712"/>
        <end position="726"/>
    </location>
</feature>
<reference evidence="10 12" key="1">
    <citation type="journal article" date="2008" name="Genome Biol.">
        <title>The genome sequence of the model ascomycete fungus Podospora anserina.</title>
        <authorList>
            <person name="Espagne E."/>
            <person name="Lespinet O."/>
            <person name="Malagnac F."/>
            <person name="Da Silva C."/>
            <person name="Jaillon O."/>
            <person name="Porcel B.M."/>
            <person name="Couloux A."/>
            <person name="Aury J.-M."/>
            <person name="Segurens B."/>
            <person name="Poulain J."/>
            <person name="Anthouard V."/>
            <person name="Grossetete S."/>
            <person name="Khalili H."/>
            <person name="Coppin E."/>
            <person name="Dequard-Chablat M."/>
            <person name="Picard M."/>
            <person name="Contamine V."/>
            <person name="Arnaise S."/>
            <person name="Bourdais A."/>
            <person name="Berteaux-Lecellier V."/>
            <person name="Gautheret D."/>
            <person name="de Vries R.P."/>
            <person name="Battaglia E."/>
            <person name="Coutinho P.M."/>
            <person name="Danchin E.G.J."/>
            <person name="Henrissat B."/>
            <person name="El Khoury R."/>
            <person name="Sainsard-Chanet A."/>
            <person name="Boivin A."/>
            <person name="Pinan-Lucarre B."/>
            <person name="Sellem C.H."/>
            <person name="Debuchy R."/>
            <person name="Wincker P."/>
            <person name="Weissenbach J."/>
            <person name="Silar P."/>
        </authorList>
    </citation>
    <scope>NUCLEOTIDE SEQUENCE [LARGE SCALE GENOMIC DNA]</scope>
    <source>
        <strain evidence="12">S / ATCC MYA-4624 / DSM 980 / FGSC 10383</strain>
        <strain evidence="10">S mat+</strain>
    </source>
</reference>
<dbReference type="eggNOG" id="KOG2236">
    <property type="taxonomic scope" value="Eukaryota"/>
</dbReference>
<dbReference type="Gene3D" id="2.40.10.230">
    <property type="entry name" value="Probable tRNA pseudouridine synthase domain"/>
    <property type="match status" value="1"/>
</dbReference>
<accession>B2B3M0</accession>
<evidence type="ECO:0000256" key="3">
    <source>
        <dbReference type="ARBA" id="ARBA00021438"/>
    </source>
</evidence>
<feature type="compositionally biased region" description="Pro residues" evidence="9">
    <location>
        <begin position="470"/>
        <end position="479"/>
    </location>
</feature>
<keyword evidence="12" id="KW-1185">Reference proteome</keyword>
<keyword evidence="7" id="KW-0694">RNA-binding</keyword>
<dbReference type="Pfam" id="PF04410">
    <property type="entry name" value="Gar1"/>
    <property type="match status" value="1"/>
</dbReference>
<feature type="compositionally biased region" description="Low complexity" evidence="9">
    <location>
        <begin position="679"/>
        <end position="705"/>
    </location>
</feature>
<gene>
    <name evidence="10" type="ORF">PODANS_6_6630</name>
</gene>
<feature type="compositionally biased region" description="Basic and acidic residues" evidence="9">
    <location>
        <begin position="490"/>
        <end position="511"/>
    </location>
</feature>
<keyword evidence="4" id="KW-0690">Ribosome biogenesis</keyword>
<dbReference type="SUPFAM" id="SSF50447">
    <property type="entry name" value="Translation proteins"/>
    <property type="match status" value="1"/>
</dbReference>
<dbReference type="PANTHER" id="PTHR31633">
    <property type="entry name" value="H/ACA RIBONUCLEOPROTEIN COMPLEX NON-CORE SUBUNIT NAF1"/>
    <property type="match status" value="1"/>
</dbReference>
<dbReference type="Proteomes" id="UP000001197">
    <property type="component" value="Chromosome 6"/>
</dbReference>
<comment type="similarity">
    <text evidence="2">Belongs to the NAF1 family.</text>
</comment>
<dbReference type="InterPro" id="IPR009000">
    <property type="entry name" value="Transl_B-barrel_sf"/>
</dbReference>
<dbReference type="KEGG" id="pan:PODANSg7609"/>
<feature type="compositionally biased region" description="Low complexity" evidence="9">
    <location>
        <begin position="163"/>
        <end position="177"/>
    </location>
</feature>
<dbReference type="GO" id="GO:0006364">
    <property type="term" value="P:rRNA processing"/>
    <property type="evidence" value="ECO:0007669"/>
    <property type="project" value="UniProtKB-KW"/>
</dbReference>
<feature type="region of interest" description="Disordered" evidence="9">
    <location>
        <begin position="589"/>
        <end position="661"/>
    </location>
</feature>
<feature type="region of interest" description="Disordered" evidence="9">
    <location>
        <begin position="235"/>
        <end position="256"/>
    </location>
</feature>
<comment type="subcellular location">
    <subcellularLocation>
        <location evidence="1">Nucleus</location>
    </subcellularLocation>
</comment>
<dbReference type="GO" id="GO:0005634">
    <property type="term" value="C:nucleus"/>
    <property type="evidence" value="ECO:0007669"/>
    <property type="project" value="UniProtKB-SubCell"/>
</dbReference>
<dbReference type="InterPro" id="IPR007504">
    <property type="entry name" value="H/ACA_rnp_Gar1/Naf1"/>
</dbReference>
<feature type="compositionally biased region" description="Gly residues" evidence="9">
    <location>
        <begin position="415"/>
        <end position="436"/>
    </location>
</feature>
<feature type="compositionally biased region" description="Basic residues" evidence="9">
    <location>
        <begin position="398"/>
        <end position="407"/>
    </location>
</feature>
<feature type="region of interest" description="Disordered" evidence="9">
    <location>
        <begin position="158"/>
        <end position="216"/>
    </location>
</feature>